<protein>
    <submittedName>
        <fullName evidence="2">Uncharacterized protein</fullName>
    </submittedName>
</protein>
<evidence type="ECO:0000256" key="1">
    <source>
        <dbReference type="SAM" id="Phobius"/>
    </source>
</evidence>
<dbReference type="Proteomes" id="UP000475862">
    <property type="component" value="Unassembled WGS sequence"/>
</dbReference>
<keyword evidence="1" id="KW-0812">Transmembrane</keyword>
<dbReference type="AlphaFoldDB" id="A0A6G0T3B7"/>
<name>A0A6G0T3B7_APHGL</name>
<sequence>MKSNYAGHEYWICYRMDLQRPTLLMLKTITKFELIKIFYTWVNNLPIKVITACPCNNSKRSCPFKLCKIQKNLLYEITYFKIHQLTPSKLQNIKNIVYNLVLIKAAVSRVVVTIDNNKKHKSIIISLLLLILLFALMIKISDITIKTLSKLSVIMAKIYLLVDNLNKAQLKIVFQSVAFSRKPRLKTSINAEEP</sequence>
<feature type="transmembrane region" description="Helical" evidence="1">
    <location>
        <begin position="120"/>
        <end position="140"/>
    </location>
</feature>
<organism evidence="2 3">
    <name type="scientific">Aphis glycines</name>
    <name type="common">Soybean aphid</name>
    <dbReference type="NCBI Taxonomy" id="307491"/>
    <lineage>
        <taxon>Eukaryota</taxon>
        <taxon>Metazoa</taxon>
        <taxon>Ecdysozoa</taxon>
        <taxon>Arthropoda</taxon>
        <taxon>Hexapoda</taxon>
        <taxon>Insecta</taxon>
        <taxon>Pterygota</taxon>
        <taxon>Neoptera</taxon>
        <taxon>Paraneoptera</taxon>
        <taxon>Hemiptera</taxon>
        <taxon>Sternorrhyncha</taxon>
        <taxon>Aphidomorpha</taxon>
        <taxon>Aphidoidea</taxon>
        <taxon>Aphididae</taxon>
        <taxon>Aphidini</taxon>
        <taxon>Aphis</taxon>
        <taxon>Aphis</taxon>
    </lineage>
</organism>
<proteinExistence type="predicted"/>
<keyword evidence="3" id="KW-1185">Reference proteome</keyword>
<keyword evidence="1" id="KW-0472">Membrane</keyword>
<reference evidence="2 3" key="1">
    <citation type="submission" date="2019-08" db="EMBL/GenBank/DDBJ databases">
        <title>The genome of the soybean aphid Biotype 1, its phylome, world population structure and adaptation to the North American continent.</title>
        <authorList>
            <person name="Giordano R."/>
            <person name="Donthu R.K."/>
            <person name="Hernandez A.G."/>
            <person name="Wright C.L."/>
            <person name="Zimin A.V."/>
        </authorList>
    </citation>
    <scope>NUCLEOTIDE SEQUENCE [LARGE SCALE GENOMIC DNA]</scope>
    <source>
        <tissue evidence="2">Whole aphids</tissue>
    </source>
</reference>
<evidence type="ECO:0000313" key="3">
    <source>
        <dbReference type="Proteomes" id="UP000475862"/>
    </source>
</evidence>
<comment type="caution">
    <text evidence="2">The sequence shown here is derived from an EMBL/GenBank/DDBJ whole genome shotgun (WGS) entry which is preliminary data.</text>
</comment>
<accession>A0A6G0T3B7</accession>
<keyword evidence="1" id="KW-1133">Transmembrane helix</keyword>
<evidence type="ECO:0000313" key="2">
    <source>
        <dbReference type="EMBL" id="KAE9524694.1"/>
    </source>
</evidence>
<dbReference type="EMBL" id="VYZN01000065">
    <property type="protein sequence ID" value="KAE9524694.1"/>
    <property type="molecule type" value="Genomic_DNA"/>
</dbReference>
<gene>
    <name evidence="2" type="ORF">AGLY_014744</name>
</gene>